<gene>
    <name evidence="2" type="ORF">LTR24_006862</name>
</gene>
<keyword evidence="1" id="KW-0472">Membrane</keyword>
<organism evidence="2 3">
    <name type="scientific">Lithohypha guttulata</name>
    <dbReference type="NCBI Taxonomy" id="1690604"/>
    <lineage>
        <taxon>Eukaryota</taxon>
        <taxon>Fungi</taxon>
        <taxon>Dikarya</taxon>
        <taxon>Ascomycota</taxon>
        <taxon>Pezizomycotina</taxon>
        <taxon>Eurotiomycetes</taxon>
        <taxon>Chaetothyriomycetidae</taxon>
        <taxon>Chaetothyriales</taxon>
        <taxon>Trichomeriaceae</taxon>
        <taxon>Lithohypha</taxon>
    </lineage>
</organism>
<proteinExistence type="predicted"/>
<dbReference type="PANTHER" id="PTHR35040">
    <property type="match status" value="1"/>
</dbReference>
<evidence type="ECO:0000313" key="2">
    <source>
        <dbReference type="EMBL" id="KAK5087267.1"/>
    </source>
</evidence>
<protein>
    <submittedName>
        <fullName evidence="2">Uncharacterized protein</fullName>
    </submittedName>
</protein>
<evidence type="ECO:0000256" key="1">
    <source>
        <dbReference type="SAM" id="Phobius"/>
    </source>
</evidence>
<dbReference type="InterPro" id="IPR021986">
    <property type="entry name" value="Spherulin4"/>
</dbReference>
<keyword evidence="1" id="KW-1133">Transmembrane helix</keyword>
<sequence>MEAPRDILRRKKRVRQRKLIIVAVVTTLAILLAVIIPLAVILPKDRQSKGLSSIVLLPLYSYAEPEAWKPLFEVLDAHADVNFTIIVNPFNGPGLTQYPENNFVTEIGKLNAYENVRLVGYVRTTWATRDLSTVLADISTYSGWSALESFDDNSTIALAGIFFDETPSIYSPEAAAYLGTINQAVKNASGLLPEKLIIHNPGTTIDPRLDDLSTDITVIFESSYQDYREREAILSSLPKDRLRCSYIIHSLPSKGFRDLGKFVDSISVQAGALFVTDLDERYYKSFGSNWETFVSVMPT</sequence>
<feature type="transmembrane region" description="Helical" evidence="1">
    <location>
        <begin position="20"/>
        <end position="42"/>
    </location>
</feature>
<dbReference type="EMBL" id="JAVRRG010000094">
    <property type="protein sequence ID" value="KAK5087267.1"/>
    <property type="molecule type" value="Genomic_DNA"/>
</dbReference>
<keyword evidence="1" id="KW-0812">Transmembrane</keyword>
<dbReference type="Pfam" id="PF12138">
    <property type="entry name" value="Spherulin4"/>
    <property type="match status" value="1"/>
</dbReference>
<dbReference type="PANTHER" id="PTHR35040:SF9">
    <property type="entry name" value="4-LIKE CELL SURFACE PROTEIN, PUTATIVE (AFU_ORTHOLOGUE AFUA_4G14080)-RELATED"/>
    <property type="match status" value="1"/>
</dbReference>
<evidence type="ECO:0000313" key="3">
    <source>
        <dbReference type="Proteomes" id="UP001345013"/>
    </source>
</evidence>
<comment type="caution">
    <text evidence="2">The sequence shown here is derived from an EMBL/GenBank/DDBJ whole genome shotgun (WGS) entry which is preliminary data.</text>
</comment>
<reference evidence="2 3" key="1">
    <citation type="submission" date="2023-08" db="EMBL/GenBank/DDBJ databases">
        <title>Black Yeasts Isolated from many extreme environments.</title>
        <authorList>
            <person name="Coleine C."/>
            <person name="Stajich J.E."/>
            <person name="Selbmann L."/>
        </authorList>
    </citation>
    <scope>NUCLEOTIDE SEQUENCE [LARGE SCALE GENOMIC DNA]</scope>
    <source>
        <strain evidence="2 3">CCFEE 5885</strain>
    </source>
</reference>
<name>A0ABR0K4M0_9EURO</name>
<dbReference type="Proteomes" id="UP001345013">
    <property type="component" value="Unassembled WGS sequence"/>
</dbReference>
<accession>A0ABR0K4M0</accession>
<keyword evidence="3" id="KW-1185">Reference proteome</keyword>